<dbReference type="InterPro" id="IPR010902">
    <property type="entry name" value="NUMOD4"/>
</dbReference>
<dbReference type="GO" id="GO:0004519">
    <property type="term" value="F:endonuclease activity"/>
    <property type="evidence" value="ECO:0007669"/>
    <property type="project" value="UniProtKB-KW"/>
</dbReference>
<keyword evidence="3" id="KW-0540">Nuclease</keyword>
<proteinExistence type="predicted"/>
<feature type="domain" description="NUMOD4" evidence="1">
    <location>
        <begin position="3"/>
        <end position="61"/>
    </location>
</feature>
<evidence type="ECO:0000259" key="2">
    <source>
        <dbReference type="Pfam" id="PF13392"/>
    </source>
</evidence>
<dbReference type="EMBL" id="OK499987">
    <property type="protein sequence ID" value="UGO48066.1"/>
    <property type="molecule type" value="Genomic_DNA"/>
</dbReference>
<dbReference type="GO" id="GO:0016788">
    <property type="term" value="F:hydrolase activity, acting on ester bonds"/>
    <property type="evidence" value="ECO:0007669"/>
    <property type="project" value="InterPro"/>
</dbReference>
<dbReference type="SUPFAM" id="SSF54060">
    <property type="entry name" value="His-Me finger endonucleases"/>
    <property type="match status" value="1"/>
</dbReference>
<keyword evidence="3" id="KW-0255">Endonuclease</keyword>
<dbReference type="Gene3D" id="3.90.75.20">
    <property type="match status" value="1"/>
</dbReference>
<accession>A0AAE8YRP2</accession>
<reference evidence="3 4" key="1">
    <citation type="submission" date="2021-10" db="EMBL/GenBank/DDBJ databases">
        <authorList>
            <person name="Lavering E.D."/>
            <person name="James R."/>
            <person name="Fairholm J.D."/>
            <person name="Ogilvie B.H."/>
            <person name="Thurgood T.L."/>
            <person name="Robison R.A."/>
            <person name="Grose J.H."/>
        </authorList>
    </citation>
    <scope>NUCLEOTIDE SEQUENCE [LARGE SCALE GENOMIC DNA]</scope>
</reference>
<sequence length="183" mass="21284">MIVWKSLKGIIDNGDNYEISNTGECRSISRTMIDKKGNIRHYKSKVLKLIVSTKGYMTINISMNSKQRKHNIHRLVALAFIPNPEGKDTVNHKNGDKTDNNVTNLEWSTNQENQIHAWETGLKESIKGECRYNSKLKEEDVIWIRSNYIPRHPEFNQKAIAKKFGISKETVSHIINKRKWKHI</sequence>
<evidence type="ECO:0000313" key="4">
    <source>
        <dbReference type="Proteomes" id="UP000827753"/>
    </source>
</evidence>
<evidence type="ECO:0000313" key="3">
    <source>
        <dbReference type="EMBL" id="UGO48066.1"/>
    </source>
</evidence>
<name>A0AAE8YRP2_9CAUD</name>
<keyword evidence="3" id="KW-0378">Hydrolase</keyword>
<dbReference type="InterPro" id="IPR044925">
    <property type="entry name" value="His-Me_finger_sf"/>
</dbReference>
<dbReference type="Pfam" id="PF07463">
    <property type="entry name" value="NUMOD4"/>
    <property type="match status" value="1"/>
</dbReference>
<keyword evidence="4" id="KW-1185">Reference proteome</keyword>
<dbReference type="Proteomes" id="UP000827753">
    <property type="component" value="Segment"/>
</dbReference>
<dbReference type="InterPro" id="IPR003615">
    <property type="entry name" value="HNH_nuc"/>
</dbReference>
<gene>
    <name evidence="3" type="ORF">MRDARSEY_254</name>
</gene>
<organism evidence="3 4">
    <name type="scientific">Bacillus phage vB_BanS_MrDarsey</name>
    <dbReference type="NCBI Taxonomy" id="2894787"/>
    <lineage>
        <taxon>Viruses</taxon>
        <taxon>Duplodnaviria</taxon>
        <taxon>Heunggongvirae</taxon>
        <taxon>Uroviricota</taxon>
        <taxon>Caudoviricetes</taxon>
        <taxon>Joanripponvirinae</taxon>
        <taxon>Tsamsavirus</taxon>
        <taxon>Tsamsavirus mrdarsey</taxon>
    </lineage>
</organism>
<dbReference type="Gene3D" id="1.10.10.60">
    <property type="entry name" value="Homeodomain-like"/>
    <property type="match status" value="1"/>
</dbReference>
<protein>
    <submittedName>
        <fullName evidence="3">HNH endonuclease IV</fullName>
    </submittedName>
</protein>
<feature type="domain" description="HNH nuclease" evidence="2">
    <location>
        <begin position="72"/>
        <end position="114"/>
    </location>
</feature>
<dbReference type="Pfam" id="PF13392">
    <property type="entry name" value="HNH_3"/>
    <property type="match status" value="1"/>
</dbReference>
<evidence type="ECO:0000259" key="1">
    <source>
        <dbReference type="Pfam" id="PF07463"/>
    </source>
</evidence>